<dbReference type="Proteomes" id="UP000018721">
    <property type="component" value="Unassembled WGS sequence"/>
</dbReference>
<comment type="caution">
    <text evidence="1">The sequence shown here is derived from an EMBL/GenBank/DDBJ whole genome shotgun (WGS) entry which is preliminary data.</text>
</comment>
<reference evidence="1 2" key="1">
    <citation type="submission" date="2013-11" db="EMBL/GenBank/DDBJ databases">
        <title>The Genome Sequence of Phytophthora parasitica P1569.</title>
        <authorList>
            <consortium name="The Broad Institute Genomics Platform"/>
            <person name="Russ C."/>
            <person name="Tyler B."/>
            <person name="Panabieres F."/>
            <person name="Shan W."/>
            <person name="Tripathy S."/>
            <person name="Grunwald N."/>
            <person name="Machado M."/>
            <person name="Johnson C.S."/>
            <person name="Arredondo F."/>
            <person name="Hong C."/>
            <person name="Coffey M."/>
            <person name="Young S.K."/>
            <person name="Zeng Q."/>
            <person name="Gargeya S."/>
            <person name="Fitzgerald M."/>
            <person name="Abouelleil A."/>
            <person name="Alvarado L."/>
            <person name="Chapman S.B."/>
            <person name="Gainer-Dewar J."/>
            <person name="Goldberg J."/>
            <person name="Griggs A."/>
            <person name="Gujja S."/>
            <person name="Hansen M."/>
            <person name="Howarth C."/>
            <person name="Imamovic A."/>
            <person name="Ireland A."/>
            <person name="Larimer J."/>
            <person name="McCowan C."/>
            <person name="Murphy C."/>
            <person name="Pearson M."/>
            <person name="Poon T.W."/>
            <person name="Priest M."/>
            <person name="Roberts A."/>
            <person name="Saif S."/>
            <person name="Shea T."/>
            <person name="Sykes S."/>
            <person name="Wortman J."/>
            <person name="Nusbaum C."/>
            <person name="Birren B."/>
        </authorList>
    </citation>
    <scope>NUCLEOTIDE SEQUENCE [LARGE SCALE GENOMIC DNA]</scope>
    <source>
        <strain evidence="1 2">P1569</strain>
    </source>
</reference>
<protein>
    <submittedName>
        <fullName evidence="1">Uncharacterized protein</fullName>
    </submittedName>
</protein>
<gene>
    <name evidence="1" type="ORF">F443_07795</name>
</gene>
<name>V9FBH1_PHYNI</name>
<dbReference type="AlphaFoldDB" id="V9FBH1"/>
<evidence type="ECO:0000313" key="2">
    <source>
        <dbReference type="Proteomes" id="UP000018721"/>
    </source>
</evidence>
<organism evidence="1 2">
    <name type="scientific">Phytophthora nicotianae P1569</name>
    <dbReference type="NCBI Taxonomy" id="1317065"/>
    <lineage>
        <taxon>Eukaryota</taxon>
        <taxon>Sar</taxon>
        <taxon>Stramenopiles</taxon>
        <taxon>Oomycota</taxon>
        <taxon>Peronosporomycetes</taxon>
        <taxon>Peronosporales</taxon>
        <taxon>Peronosporaceae</taxon>
        <taxon>Phytophthora</taxon>
    </lineage>
</organism>
<sequence>MDPTTPRRHGARIAYNTGSPFAMPRRDYVGDVDIDKVNASSDDREGTPRNPGGTLVAKRVQMKPTPSFRGSTVHPKQAFVKKYKPYCHQLLALETSFFRSFRMPVGACVEDERRRLITMFAICKLLVDITEVDGSTTSGKDESLESYISARLSLY</sequence>
<keyword evidence="2" id="KW-1185">Reference proteome</keyword>
<dbReference type="EMBL" id="ANIZ01001355">
    <property type="protein sequence ID" value="ETI48128.1"/>
    <property type="molecule type" value="Genomic_DNA"/>
</dbReference>
<evidence type="ECO:0000313" key="1">
    <source>
        <dbReference type="EMBL" id="ETI48128.1"/>
    </source>
</evidence>
<accession>V9FBH1</accession>
<dbReference type="HOGENOM" id="CLU_1698997_0_0_1"/>
<dbReference type="OrthoDB" id="128243at2759"/>
<proteinExistence type="predicted"/>